<feature type="transmembrane region" description="Helical" evidence="1">
    <location>
        <begin position="265"/>
        <end position="285"/>
    </location>
</feature>
<feature type="transmembrane region" description="Helical" evidence="1">
    <location>
        <begin position="214"/>
        <end position="235"/>
    </location>
</feature>
<keyword evidence="1" id="KW-0812">Transmembrane</keyword>
<keyword evidence="1" id="KW-1133">Transmembrane helix</keyword>
<keyword evidence="3" id="KW-1185">Reference proteome</keyword>
<proteinExistence type="predicted"/>
<name>A0ABP1RLS7_9HEXA</name>
<dbReference type="EMBL" id="CAXLJM020000082">
    <property type="protein sequence ID" value="CAL8130383.1"/>
    <property type="molecule type" value="Genomic_DNA"/>
</dbReference>
<sequence>MEEYPNILQMDMVLERMDKLKLPTAVLSWIQKTPSRHSFWSANTIMSESLLFFVTLHDQKVAMSCFSCISYPTLYFVPNRHNALYFKLLELPKKFISSFKNLKQFWKNIHSTLDFGPENKIPKCSSFSVHMKGTEAEEQCEIYWTFIQYRNCSNFKFCKYFFHYKLNLRISPSSEFQGGRIFHHAQNQIDFTLQILFPSVQFLDTGLNAFFTPFLLAVWLNIFVCMAVILFWLALNEGLKVFQVLFWQFSVLVEQDLYQLRVKKIQSHCILVIFILSAFLFRQFYNSSLYSFMVAVPPFTNYPKNMQELLNQTEFGILAPNKFWMEIYMLFWTLFPNKNPELAIFLQRIVLGSYFMKRELEIETLHNASSQIQLEVEYYSRIRGNGGSRLATVFAINNETSTILSKFGVICDENCDGYWKLPFLGHTHWNRAVEREMRFFTAYQAWILTHLSFATFSFSKFLGLFVESGLQVRASRRYRVYRQYRDTKGLKNLRKMGITNGSLLSYLSLGKDVNRLVTEKEEPTTISAFIGTFIITSVFLTIGSVILGFEIWVYYLGGKCRFSETVSTLRESCSFHFTLRKSIGSAFKLLELRDMLSKVGRFAKVESA</sequence>
<evidence type="ECO:0000313" key="3">
    <source>
        <dbReference type="Proteomes" id="UP001642540"/>
    </source>
</evidence>
<accession>A0ABP1RLS7</accession>
<evidence type="ECO:0000313" key="2">
    <source>
        <dbReference type="EMBL" id="CAL8130383.1"/>
    </source>
</evidence>
<gene>
    <name evidence="2" type="ORF">ODALV1_LOCUS23701</name>
</gene>
<evidence type="ECO:0000256" key="1">
    <source>
        <dbReference type="SAM" id="Phobius"/>
    </source>
</evidence>
<organism evidence="2 3">
    <name type="scientific">Orchesella dallaii</name>
    <dbReference type="NCBI Taxonomy" id="48710"/>
    <lineage>
        <taxon>Eukaryota</taxon>
        <taxon>Metazoa</taxon>
        <taxon>Ecdysozoa</taxon>
        <taxon>Arthropoda</taxon>
        <taxon>Hexapoda</taxon>
        <taxon>Collembola</taxon>
        <taxon>Entomobryomorpha</taxon>
        <taxon>Entomobryoidea</taxon>
        <taxon>Orchesellidae</taxon>
        <taxon>Orchesellinae</taxon>
        <taxon>Orchesella</taxon>
    </lineage>
</organism>
<comment type="caution">
    <text evidence="2">The sequence shown here is derived from an EMBL/GenBank/DDBJ whole genome shotgun (WGS) entry which is preliminary data.</text>
</comment>
<protein>
    <submittedName>
        <fullName evidence="2">Uncharacterized protein</fullName>
    </submittedName>
</protein>
<dbReference type="Proteomes" id="UP001642540">
    <property type="component" value="Unassembled WGS sequence"/>
</dbReference>
<feature type="transmembrane region" description="Helical" evidence="1">
    <location>
        <begin position="526"/>
        <end position="555"/>
    </location>
</feature>
<keyword evidence="1" id="KW-0472">Membrane</keyword>
<reference evidence="2 3" key="1">
    <citation type="submission" date="2024-08" db="EMBL/GenBank/DDBJ databases">
        <authorList>
            <person name="Cucini C."/>
            <person name="Frati F."/>
        </authorList>
    </citation>
    <scope>NUCLEOTIDE SEQUENCE [LARGE SCALE GENOMIC DNA]</scope>
</reference>